<keyword evidence="1" id="KW-0812">Transmembrane</keyword>
<dbReference type="Proteomes" id="UP000315112">
    <property type="component" value="Unassembled WGS sequence"/>
</dbReference>
<feature type="transmembrane region" description="Helical" evidence="1">
    <location>
        <begin position="159"/>
        <end position="176"/>
    </location>
</feature>
<dbReference type="EMBL" id="VLKW01000013">
    <property type="protein sequence ID" value="TWI42878.1"/>
    <property type="molecule type" value="Genomic_DNA"/>
</dbReference>
<feature type="transmembrane region" description="Helical" evidence="1">
    <location>
        <begin position="75"/>
        <end position="96"/>
    </location>
</feature>
<keyword evidence="1" id="KW-1133">Transmembrane helix</keyword>
<comment type="caution">
    <text evidence="2">The sequence shown here is derived from an EMBL/GenBank/DDBJ whole genome shotgun (WGS) entry which is preliminary data.</text>
</comment>
<feature type="transmembrane region" description="Helical" evidence="1">
    <location>
        <begin position="15"/>
        <end position="34"/>
    </location>
</feature>
<dbReference type="RefSeq" id="WP_229418979.1">
    <property type="nucleotide sequence ID" value="NZ_CP046904.1"/>
</dbReference>
<evidence type="ECO:0000313" key="2">
    <source>
        <dbReference type="EMBL" id="TWI42878.1"/>
    </source>
</evidence>
<feature type="transmembrane region" description="Helical" evidence="1">
    <location>
        <begin position="50"/>
        <end position="69"/>
    </location>
</feature>
<keyword evidence="1" id="KW-0472">Membrane</keyword>
<evidence type="ECO:0000313" key="3">
    <source>
        <dbReference type="Proteomes" id="UP000315112"/>
    </source>
</evidence>
<evidence type="ECO:0000256" key="1">
    <source>
        <dbReference type="SAM" id="Phobius"/>
    </source>
</evidence>
<dbReference type="AlphaFoldDB" id="A0A562PEN9"/>
<proteinExistence type="predicted"/>
<sequence length="195" mass="22056">MEPTHLTLSHLSEMYLMYFIVPLWLAAGVADWLCHRRSGIEHTSGPKESAIHLLMLVEMGAPVLAALFLDVNALVLAFMIACFFVHEATALWDVSYATQHRTVTPLEQHIHSFLEMLPLMAVSMIALLHWPQFAALFGAGPEAADFGLRWKESPLPRSYVLWLMAAIVVFELLPYGEEFARTVREKLRPRLSRTA</sequence>
<feature type="transmembrane region" description="Helical" evidence="1">
    <location>
        <begin position="117"/>
        <end position="139"/>
    </location>
</feature>
<gene>
    <name evidence="2" type="ORF">IP92_05211</name>
</gene>
<evidence type="ECO:0008006" key="4">
    <source>
        <dbReference type="Google" id="ProtNLM"/>
    </source>
</evidence>
<accession>A0A562PEN9</accession>
<name>A0A562PEN9_9BURK</name>
<reference evidence="2 3" key="1">
    <citation type="journal article" date="2015" name="Stand. Genomic Sci.">
        <title>Genomic Encyclopedia of Bacterial and Archaeal Type Strains, Phase III: the genomes of soil and plant-associated and newly described type strains.</title>
        <authorList>
            <person name="Whitman W.B."/>
            <person name="Woyke T."/>
            <person name="Klenk H.P."/>
            <person name="Zhou Y."/>
            <person name="Lilburn T.G."/>
            <person name="Beck B.J."/>
            <person name="De Vos P."/>
            <person name="Vandamme P."/>
            <person name="Eisen J.A."/>
            <person name="Garrity G."/>
            <person name="Hugenholtz P."/>
            <person name="Kyrpides N.C."/>
        </authorList>
    </citation>
    <scope>NUCLEOTIDE SEQUENCE [LARGE SCALE GENOMIC DNA]</scope>
    <source>
        <strain evidence="2 3">CGMCC 1.10685</strain>
    </source>
</reference>
<organism evidence="2 3">
    <name type="scientific">Pseudoduganella flava</name>
    <dbReference type="NCBI Taxonomy" id="871742"/>
    <lineage>
        <taxon>Bacteria</taxon>
        <taxon>Pseudomonadati</taxon>
        <taxon>Pseudomonadota</taxon>
        <taxon>Betaproteobacteria</taxon>
        <taxon>Burkholderiales</taxon>
        <taxon>Oxalobacteraceae</taxon>
        <taxon>Telluria group</taxon>
        <taxon>Pseudoduganella</taxon>
    </lineage>
</organism>
<protein>
    <recommendedName>
        <fullName evidence="4">Diguanylate cyclase</fullName>
    </recommendedName>
</protein>